<dbReference type="GeneID" id="18194957"/>
<dbReference type="Proteomes" id="UP000034037">
    <property type="component" value="Chromosome"/>
</dbReference>
<gene>
    <name evidence="1" type="ORF">YH66_04065</name>
</gene>
<accession>A0A0F6WPW3</accession>
<dbReference type="AlphaFoldDB" id="A0A0F6WPW3"/>
<dbReference type="PATRIC" id="fig|92706.3.peg.842"/>
<dbReference type="Pfam" id="PF20060">
    <property type="entry name" value="DUF6459"/>
    <property type="match status" value="1"/>
</dbReference>
<evidence type="ECO:0000313" key="2">
    <source>
        <dbReference type="Proteomes" id="UP000034037"/>
    </source>
</evidence>
<sequence length="127" mass="13912">MLVPIPGFAHLLYLVPDPLPQAIHARTEVPREVSVLVRVALDSAFGLRPIAHLTPKLFDAPVRAHVSARRRLGFTESADLLSCHVQLGEKSAEVCGSISMGVRRTAYAARLAESGGMWRMLNFRVLS</sequence>
<dbReference type="HOGENOM" id="CLU_134288_0_0_11"/>
<protein>
    <submittedName>
        <fullName evidence="1">Uncharacterized protein</fullName>
    </submittedName>
</protein>
<dbReference type="EMBL" id="CP011309">
    <property type="protein sequence ID" value="AKF26788.1"/>
    <property type="molecule type" value="Genomic_DNA"/>
</dbReference>
<dbReference type="InterPro" id="IPR045596">
    <property type="entry name" value="DUF6459"/>
</dbReference>
<name>A0A0F6WPW3_9CORY</name>
<dbReference type="RefSeq" id="WP_003858177.1">
    <property type="nucleotide sequence ID" value="NZ_CP011309.1"/>
</dbReference>
<keyword evidence="2" id="KW-1185">Reference proteome</keyword>
<organism evidence="1 2">
    <name type="scientific">[Brevibacterium] flavum</name>
    <dbReference type="NCBI Taxonomy" id="92706"/>
    <lineage>
        <taxon>Bacteria</taxon>
        <taxon>Bacillati</taxon>
        <taxon>Actinomycetota</taxon>
        <taxon>Actinomycetes</taxon>
        <taxon>Mycobacteriales</taxon>
        <taxon>Corynebacteriaceae</taxon>
        <taxon>Corynebacterium</taxon>
    </lineage>
</organism>
<proteinExistence type="predicted"/>
<reference evidence="1 2" key="1">
    <citation type="submission" date="2015-04" db="EMBL/GenBank/DDBJ databases">
        <title>Complete Genome Sequence of Brevibacterium flavum ATCC 15168.</title>
        <authorList>
            <person name="Ahn J."/>
            <person name="Park G."/>
            <person name="Jeon W."/>
            <person name="Jang Y."/>
            <person name="Jang M."/>
            <person name="Lee H."/>
            <person name="Lee H."/>
        </authorList>
    </citation>
    <scope>NUCLEOTIDE SEQUENCE [LARGE SCALE GENOMIC DNA]</scope>
    <source>
        <strain evidence="1 2">ATCC 15168</strain>
    </source>
</reference>
<evidence type="ECO:0000313" key="1">
    <source>
        <dbReference type="EMBL" id="AKF26788.1"/>
    </source>
</evidence>